<reference evidence="13" key="1">
    <citation type="submission" date="2023-05" db="EMBL/GenBank/DDBJ databases">
        <title>Nepenthes gracilis genome sequencing.</title>
        <authorList>
            <person name="Fukushima K."/>
        </authorList>
    </citation>
    <scope>NUCLEOTIDE SEQUENCE</scope>
    <source>
        <strain evidence="13">SING2019-196</strain>
    </source>
</reference>
<evidence type="ECO:0000313" key="13">
    <source>
        <dbReference type="EMBL" id="GMH08825.1"/>
    </source>
</evidence>
<keyword evidence="6" id="KW-0804">Transcription</keyword>
<gene>
    <name evidence="13" type="ORF">Nepgr_010665</name>
</gene>
<dbReference type="InterPro" id="IPR011006">
    <property type="entry name" value="CheY-like_superfamily"/>
</dbReference>
<feature type="compositionally biased region" description="Polar residues" evidence="10">
    <location>
        <begin position="192"/>
        <end position="202"/>
    </location>
</feature>
<keyword evidence="7 9" id="KW-0539">Nucleus</keyword>
<dbReference type="AlphaFoldDB" id="A0AAD3SCR7"/>
<dbReference type="PROSITE" id="PS50110">
    <property type="entry name" value="RESPONSE_REGULATORY"/>
    <property type="match status" value="1"/>
</dbReference>
<feature type="compositionally biased region" description="Basic and acidic residues" evidence="10">
    <location>
        <begin position="206"/>
        <end position="219"/>
    </location>
</feature>
<comment type="caution">
    <text evidence="13">The sequence shown here is derived from an EMBL/GenBank/DDBJ whole genome shotgun (WGS) entry which is preliminary data.</text>
</comment>
<organism evidence="13 14">
    <name type="scientific">Nepenthes gracilis</name>
    <name type="common">Slender pitcher plant</name>
    <dbReference type="NCBI Taxonomy" id="150966"/>
    <lineage>
        <taxon>Eukaryota</taxon>
        <taxon>Viridiplantae</taxon>
        <taxon>Streptophyta</taxon>
        <taxon>Embryophyta</taxon>
        <taxon>Tracheophyta</taxon>
        <taxon>Spermatophyta</taxon>
        <taxon>Magnoliopsida</taxon>
        <taxon>eudicotyledons</taxon>
        <taxon>Gunneridae</taxon>
        <taxon>Pentapetalae</taxon>
        <taxon>Caryophyllales</taxon>
        <taxon>Nepenthaceae</taxon>
        <taxon>Nepenthes</taxon>
    </lineage>
</organism>
<feature type="region of interest" description="Disordered" evidence="10">
    <location>
        <begin position="405"/>
        <end position="467"/>
    </location>
</feature>
<evidence type="ECO:0000256" key="7">
    <source>
        <dbReference type="ARBA" id="ARBA00023242"/>
    </source>
</evidence>
<dbReference type="InterPro" id="IPR010402">
    <property type="entry name" value="CCT_domain"/>
</dbReference>
<dbReference type="Proteomes" id="UP001279734">
    <property type="component" value="Unassembled WGS sequence"/>
</dbReference>
<dbReference type="GO" id="GO:0000160">
    <property type="term" value="P:phosphorelay signal transduction system"/>
    <property type="evidence" value="ECO:0007669"/>
    <property type="project" value="UniProtKB-KW"/>
</dbReference>
<dbReference type="SUPFAM" id="SSF52172">
    <property type="entry name" value="CheY-like"/>
    <property type="match status" value="1"/>
</dbReference>
<evidence type="ECO:0000256" key="1">
    <source>
        <dbReference type="ARBA" id="ARBA00004123"/>
    </source>
</evidence>
<keyword evidence="3" id="KW-0902">Two-component regulatory system</keyword>
<evidence type="ECO:0000259" key="12">
    <source>
        <dbReference type="PROSITE" id="PS51017"/>
    </source>
</evidence>
<dbReference type="PANTHER" id="PTHR43874:SF146">
    <property type="entry name" value="TWO-COMPONENT RESPONSE REGULATOR-LIKE APRR9"/>
    <property type="match status" value="1"/>
</dbReference>
<comment type="caution">
    <text evidence="8">Lacks conserved residue(s) required for the propagation of feature annotation.</text>
</comment>
<evidence type="ECO:0000256" key="9">
    <source>
        <dbReference type="PROSITE-ProRule" id="PRU00357"/>
    </source>
</evidence>
<feature type="region of interest" description="Disordered" evidence="10">
    <location>
        <begin position="512"/>
        <end position="541"/>
    </location>
</feature>
<evidence type="ECO:0000256" key="2">
    <source>
        <dbReference type="ARBA" id="ARBA00010330"/>
    </source>
</evidence>
<evidence type="ECO:0000256" key="4">
    <source>
        <dbReference type="ARBA" id="ARBA00023015"/>
    </source>
</evidence>
<dbReference type="Pfam" id="PF00072">
    <property type="entry name" value="Response_reg"/>
    <property type="match status" value="1"/>
</dbReference>
<evidence type="ECO:0000256" key="5">
    <source>
        <dbReference type="ARBA" id="ARBA00023108"/>
    </source>
</evidence>
<dbReference type="GO" id="GO:0048511">
    <property type="term" value="P:rhythmic process"/>
    <property type="evidence" value="ECO:0007669"/>
    <property type="project" value="UniProtKB-KW"/>
</dbReference>
<accession>A0AAD3SCR7</accession>
<dbReference type="SMART" id="SM00448">
    <property type="entry name" value="REC"/>
    <property type="match status" value="1"/>
</dbReference>
<dbReference type="Gene3D" id="3.40.50.2300">
    <property type="match status" value="1"/>
</dbReference>
<evidence type="ECO:0000256" key="3">
    <source>
        <dbReference type="ARBA" id="ARBA00023012"/>
    </source>
</evidence>
<keyword evidence="14" id="KW-1185">Reference proteome</keyword>
<feature type="compositionally biased region" description="Polar residues" evidence="10">
    <location>
        <begin position="442"/>
        <end position="455"/>
    </location>
</feature>
<sequence length="650" mass="71520">MGVVVVSSEAAVDMEVVREEKERAKKSAKEGCSSVVRWERFLPRMALRVLLVEADDSTRQIISALLRKCSYRVAAVSDGLKAWEVLKGGRHHIDLILTEVNLPSISGFALLTLIMEHELCKNIPVIMMSSHDSISTVYKCMFRGATDFLVKPIRINELKNLWQHVWRRLSSTAGALGLQDESVAEQKVEATAENNAASNHSIGSKAGEHGREECVKKGSDAQSSCTKPGLEAESANMEKANDLRQPKQSKTLVCSMKILDQDNYVNSGRKSTHETFIADSHPREGAVERHSHGEVANCCTEACDITDVIVDSSREAINLIGTFDNNSRYGFGTSVFDNEPRKFESPQLDLSLRRFQLSGPENNSNKRILNHSNASAFSRYVNKMREPTRPTAVYVCLPNEGNMNVSEDLSDKANDSNSDAKEAKLSNNGSTVSPPIPHTDQAEPTSLCPNESPKVSANKAVGRQEQKLESLEDLTHSSSATNQIGMSSFCGGGLNHLSRMGSICGSNGNVNSGAAPRAASDSGNEGGLVAHDGNSQRSVQREAALTKFRLKRKERCYEKKVRYESRKKLAEQRPRVKGQFVRQVPPDPPPAKSENSCGNPVSFNPSNQVVTIWARRRGRKGLVAWEQQWEREECLGLFVLWPPEGCGTAI</sequence>
<dbReference type="GO" id="GO:0005634">
    <property type="term" value="C:nucleus"/>
    <property type="evidence" value="ECO:0007669"/>
    <property type="project" value="UniProtKB-SubCell"/>
</dbReference>
<feature type="region of interest" description="Disordered" evidence="10">
    <location>
        <begin position="580"/>
        <end position="601"/>
    </location>
</feature>
<evidence type="ECO:0000256" key="6">
    <source>
        <dbReference type="ARBA" id="ARBA00023163"/>
    </source>
</evidence>
<proteinExistence type="inferred from homology"/>
<keyword evidence="5" id="KW-0090">Biological rhythms</keyword>
<evidence type="ECO:0000256" key="10">
    <source>
        <dbReference type="SAM" id="MobiDB-lite"/>
    </source>
</evidence>
<comment type="similarity">
    <text evidence="2">Belongs to the ARR-like family.</text>
</comment>
<protein>
    <submittedName>
        <fullName evidence="13">Uncharacterized protein</fullName>
    </submittedName>
</protein>
<feature type="compositionally biased region" description="Basic and acidic residues" evidence="10">
    <location>
        <begin position="409"/>
        <end position="424"/>
    </location>
</feature>
<dbReference type="PROSITE" id="PS51017">
    <property type="entry name" value="CCT"/>
    <property type="match status" value="1"/>
</dbReference>
<name>A0AAD3SCR7_NEPGR</name>
<keyword evidence="4" id="KW-0805">Transcription regulation</keyword>
<dbReference type="Pfam" id="PF06203">
    <property type="entry name" value="CCT"/>
    <property type="match status" value="1"/>
</dbReference>
<feature type="domain" description="Response regulatory" evidence="11">
    <location>
        <begin position="48"/>
        <end position="166"/>
    </location>
</feature>
<feature type="region of interest" description="Disordered" evidence="10">
    <location>
        <begin position="188"/>
        <end position="248"/>
    </location>
</feature>
<evidence type="ECO:0000313" key="14">
    <source>
        <dbReference type="Proteomes" id="UP001279734"/>
    </source>
</evidence>
<dbReference type="EMBL" id="BSYO01000008">
    <property type="protein sequence ID" value="GMH08825.1"/>
    <property type="molecule type" value="Genomic_DNA"/>
</dbReference>
<evidence type="ECO:0000256" key="8">
    <source>
        <dbReference type="PROSITE-ProRule" id="PRU00169"/>
    </source>
</evidence>
<dbReference type="GO" id="GO:0009736">
    <property type="term" value="P:cytokinin-activated signaling pathway"/>
    <property type="evidence" value="ECO:0007669"/>
    <property type="project" value="InterPro"/>
</dbReference>
<evidence type="ECO:0000259" key="11">
    <source>
        <dbReference type="PROSITE" id="PS50110"/>
    </source>
</evidence>
<feature type="domain" description="CCT" evidence="12">
    <location>
        <begin position="541"/>
        <end position="583"/>
    </location>
</feature>
<dbReference type="InterPro" id="IPR045279">
    <property type="entry name" value="ARR-like"/>
</dbReference>
<comment type="subcellular location">
    <subcellularLocation>
        <location evidence="1 9">Nucleus</location>
    </subcellularLocation>
</comment>
<dbReference type="CDD" id="cd17582">
    <property type="entry name" value="psREC_PRR"/>
    <property type="match status" value="1"/>
</dbReference>
<dbReference type="PANTHER" id="PTHR43874">
    <property type="entry name" value="TWO-COMPONENT RESPONSE REGULATOR"/>
    <property type="match status" value="1"/>
</dbReference>
<dbReference type="InterPro" id="IPR001789">
    <property type="entry name" value="Sig_transdc_resp-reg_receiver"/>
</dbReference>